<evidence type="ECO:0000313" key="4">
    <source>
        <dbReference type="EMBL" id="MCD3193718.1"/>
    </source>
</evidence>
<dbReference type="SMART" id="SM00460">
    <property type="entry name" value="TGc"/>
    <property type="match status" value="1"/>
</dbReference>
<reference evidence="4" key="1">
    <citation type="submission" date="2020-02" db="EMBL/GenBank/DDBJ databases">
        <authorList>
            <person name="Fillo S."/>
            <person name="Giordani F."/>
            <person name="Tonon E."/>
            <person name="Drigo I."/>
            <person name="Anselmo A."/>
            <person name="Fortunato A."/>
            <person name="Bano L."/>
            <person name="Lista F."/>
        </authorList>
    </citation>
    <scope>NUCLEOTIDE SEQUENCE</scope>
    <source>
        <strain evidence="4">IZSVe-TV_9877_3_12</strain>
    </source>
</reference>
<organism evidence="4 5">
    <name type="scientific">Clostridium botulinum C</name>
    <dbReference type="NCBI Taxonomy" id="36828"/>
    <lineage>
        <taxon>Bacteria</taxon>
        <taxon>Bacillati</taxon>
        <taxon>Bacillota</taxon>
        <taxon>Clostridia</taxon>
        <taxon>Eubacteriales</taxon>
        <taxon>Clostridiaceae</taxon>
        <taxon>Clostridium</taxon>
    </lineage>
</organism>
<dbReference type="AlphaFoldDB" id="A0A9Q3V863"/>
<dbReference type="InterPro" id="IPR038765">
    <property type="entry name" value="Papain-like_cys_pep_sf"/>
</dbReference>
<sequence length="831" mass="95149">MINKKGLKVLSIAAILSGIMEVNMPIDAQAAIDAYIIKVSKDIYSYNKYELNEDFLNFKAGETSKLYNDFVIKLKMGNGFYAFQDKKRGFIEYEKIESDFLRNKTEHKKFDLDIYTESKECKIIEVKWTKKAVMTKAGEVTYLIPKDNGTNNKISHNDDNKQKNENLNISNVETESKDNTEKPHKHKHKRGTRNISNNNDNKEEQILPNKNNKNDVEGKKAKKDKEVSKEKINEKKEAKAKEDIKPEKEDPKQGKQINPNKEIQTKDKNNKPENNIKKQNSINLELQKQQEKERQKEEDLKTVKAVKDTLQFDNLDNLITDLNLPEQGKNNVLIVWKSSNISVINEKGKVIRPEVNDGDAIVTLTAILSKGEVKATKKFQVVVKAKEQDELAALNLVKDSLQLPSNIEKDINLPSILDGAIISWKSNKEFIVSNTGKVKRPALGNPDEIVTLTATIIKGKQTVTKDFQVTIKAHKELIASNKQEFYNILKKALENFETDVKIKVLNYNSDDYNLNIISNIVKEHPNIDYGYNGSDGKVSGFEKSAEKTLIVNLKYRLSKEKMIEEKEAVKKKVQDILKSEIKEGMSDVQKELVLHDYVVKKGKYDVEHVNDKPVLPEDHNAYGILVQGVGVCESYAKAMYELLNSVGIECKFVTGTSKKTGVGHAWNMVKLDNEWYNLDATWDDPISDRNGSDSMKKEEDKQEDELPVLHTYFNVSDKVFNKDHERGNFEKVNYPKCTATKYSYDNLNIPEYTSDHQLIEKVSSIEKLDEKILEAFQSKNTKLVLKIKNLNMKFDALTNEVEKVRDNNNLNIGYRLSCKLSGDYIIYKFQF</sequence>
<feature type="domain" description="Transglutaminase-like" evidence="3">
    <location>
        <begin position="624"/>
        <end position="682"/>
    </location>
</feature>
<dbReference type="InterPro" id="IPR052557">
    <property type="entry name" value="CAP/Cytokinesis_protein"/>
</dbReference>
<feature type="region of interest" description="Disordered" evidence="2">
    <location>
        <begin position="144"/>
        <end position="279"/>
    </location>
</feature>
<protein>
    <submittedName>
        <fullName evidence="4">Transglutaminase domain-containing protein</fullName>
    </submittedName>
</protein>
<evidence type="ECO:0000256" key="1">
    <source>
        <dbReference type="SAM" id="Coils"/>
    </source>
</evidence>
<dbReference type="SUPFAM" id="SSF54001">
    <property type="entry name" value="Cysteine proteinases"/>
    <property type="match status" value="1"/>
</dbReference>
<feature type="coiled-coil region" evidence="1">
    <location>
        <begin position="780"/>
        <end position="807"/>
    </location>
</feature>
<dbReference type="PANTHER" id="PTHR46333:SF2">
    <property type="entry name" value="CYTOKINESIS PROTEIN 3"/>
    <property type="match status" value="1"/>
</dbReference>
<dbReference type="Pfam" id="PF20578">
    <property type="entry name" value="aBig_2"/>
    <property type="match status" value="2"/>
</dbReference>
<feature type="compositionally biased region" description="Basic and acidic residues" evidence="2">
    <location>
        <begin position="212"/>
        <end position="253"/>
    </location>
</feature>
<evidence type="ECO:0000313" key="5">
    <source>
        <dbReference type="Proteomes" id="UP000813637"/>
    </source>
</evidence>
<proteinExistence type="predicted"/>
<comment type="caution">
    <text evidence="4">The sequence shown here is derived from an EMBL/GenBank/DDBJ whole genome shotgun (WGS) entry which is preliminary data.</text>
</comment>
<gene>
    <name evidence="4" type="ORF">G8S53_00240</name>
</gene>
<dbReference type="Pfam" id="PF01841">
    <property type="entry name" value="Transglut_core"/>
    <property type="match status" value="1"/>
</dbReference>
<dbReference type="InterPro" id="IPR046780">
    <property type="entry name" value="aBig_2"/>
</dbReference>
<dbReference type="InterPro" id="IPR002931">
    <property type="entry name" value="Transglutaminase-like"/>
</dbReference>
<feature type="compositionally biased region" description="Basic residues" evidence="2">
    <location>
        <begin position="183"/>
        <end position="192"/>
    </location>
</feature>
<feature type="compositionally biased region" description="Basic and acidic residues" evidence="2">
    <location>
        <begin position="263"/>
        <end position="276"/>
    </location>
</feature>
<dbReference type="EMBL" id="JAAMYB010000001">
    <property type="protein sequence ID" value="MCD3193718.1"/>
    <property type="molecule type" value="Genomic_DNA"/>
</dbReference>
<evidence type="ECO:0000256" key="2">
    <source>
        <dbReference type="SAM" id="MobiDB-lite"/>
    </source>
</evidence>
<feature type="compositionally biased region" description="Basic and acidic residues" evidence="2">
    <location>
        <begin position="155"/>
        <end position="164"/>
    </location>
</feature>
<reference evidence="4" key="2">
    <citation type="journal article" date="2021" name="Microorganisms">
        <title>Extensive Genome Exploration of Clostridium botulinum Group III Field Strains.</title>
        <authorList>
            <person name="Fillo S."/>
            <person name="Giordani F."/>
            <person name="Tonon E."/>
            <person name="Drigo I."/>
            <person name="Anselmo A."/>
            <person name="Fortunato A."/>
            <person name="Lista F."/>
            <person name="Bano L."/>
        </authorList>
    </citation>
    <scope>NUCLEOTIDE SEQUENCE</scope>
    <source>
        <strain evidence="4">IZSVe-TV_9877_3_12</strain>
    </source>
</reference>
<name>A0A9Q3V863_CLOBO</name>
<dbReference type="PANTHER" id="PTHR46333">
    <property type="entry name" value="CYTOKINESIS PROTEIN 3"/>
    <property type="match status" value="1"/>
</dbReference>
<dbReference type="Gene3D" id="3.10.620.30">
    <property type="match status" value="1"/>
</dbReference>
<evidence type="ECO:0000259" key="3">
    <source>
        <dbReference type="SMART" id="SM00460"/>
    </source>
</evidence>
<dbReference type="RefSeq" id="WP_198091105.1">
    <property type="nucleotide sequence ID" value="NZ_JAAMYB010000001.1"/>
</dbReference>
<dbReference type="GO" id="GO:0005737">
    <property type="term" value="C:cytoplasm"/>
    <property type="evidence" value="ECO:0007669"/>
    <property type="project" value="TreeGrafter"/>
</dbReference>
<dbReference type="Proteomes" id="UP000813637">
    <property type="component" value="Unassembled WGS sequence"/>
</dbReference>
<accession>A0A9Q3V863</accession>
<keyword evidence="1" id="KW-0175">Coiled coil</keyword>